<dbReference type="CDD" id="cd18186">
    <property type="entry name" value="BTB_POZ_ZBTB_KLHL-like"/>
    <property type="match status" value="1"/>
</dbReference>
<name>A0A914PM86_9BILA</name>
<dbReference type="Proteomes" id="UP000887578">
    <property type="component" value="Unplaced"/>
</dbReference>
<feature type="domain" description="BTB" evidence="1">
    <location>
        <begin position="130"/>
        <end position="197"/>
    </location>
</feature>
<protein>
    <submittedName>
        <fullName evidence="3">BTB domain-containing protein</fullName>
    </submittedName>
</protein>
<evidence type="ECO:0000313" key="3">
    <source>
        <dbReference type="WBParaSite" id="PDA_v2.g1959.t1"/>
    </source>
</evidence>
<proteinExistence type="predicted"/>
<dbReference type="Gene3D" id="3.30.710.10">
    <property type="entry name" value="Potassium Channel Kv1.1, Chain A"/>
    <property type="match status" value="1"/>
</dbReference>
<dbReference type="InterPro" id="IPR011333">
    <property type="entry name" value="SKP1/BTB/POZ_sf"/>
</dbReference>
<accession>A0A914PM86</accession>
<dbReference type="AlphaFoldDB" id="A0A914PM86"/>
<evidence type="ECO:0000259" key="1">
    <source>
        <dbReference type="PROSITE" id="PS50097"/>
    </source>
</evidence>
<keyword evidence="2" id="KW-1185">Reference proteome</keyword>
<dbReference type="PROSITE" id="PS50097">
    <property type="entry name" value="BTB"/>
    <property type="match status" value="1"/>
</dbReference>
<dbReference type="SMART" id="SM00225">
    <property type="entry name" value="BTB"/>
    <property type="match status" value="1"/>
</dbReference>
<dbReference type="SUPFAM" id="SSF54695">
    <property type="entry name" value="POZ domain"/>
    <property type="match status" value="1"/>
</dbReference>
<sequence>MDSAVIQKLKCPIAFELTIPEDKLEEQKEASEDCLFSEFYEAFNIPGVEYNIKLFPNHYVHAGESWFEFSILLSNPIKIDANIKIEIKSANYISEKNFVVFEDDYADCEKLCTTEELFDPEKPLWKQETKDFVMAAEGKEIDVHKWVLALRSPVFARMFESGMKEAEENKVIITDFSFIVVEKAIKLCYHPSLVSHSTLEEKMKLLQFFNKYDIHPLKDNLETYLITVLNELTVCRLTKAALLSNAIKLETKCTEFLKDAIKTKPIFDFDILDKDFALNLFKGTFCHMSEAKID</sequence>
<dbReference type="PANTHER" id="PTHR24413">
    <property type="entry name" value="SPECKLE-TYPE POZ PROTEIN"/>
    <property type="match status" value="1"/>
</dbReference>
<dbReference type="Pfam" id="PF00651">
    <property type="entry name" value="BTB"/>
    <property type="match status" value="1"/>
</dbReference>
<organism evidence="2 3">
    <name type="scientific">Panagrolaimus davidi</name>
    <dbReference type="NCBI Taxonomy" id="227884"/>
    <lineage>
        <taxon>Eukaryota</taxon>
        <taxon>Metazoa</taxon>
        <taxon>Ecdysozoa</taxon>
        <taxon>Nematoda</taxon>
        <taxon>Chromadorea</taxon>
        <taxon>Rhabditida</taxon>
        <taxon>Tylenchina</taxon>
        <taxon>Panagrolaimomorpha</taxon>
        <taxon>Panagrolaimoidea</taxon>
        <taxon>Panagrolaimidae</taxon>
        <taxon>Panagrolaimus</taxon>
    </lineage>
</organism>
<dbReference type="WBParaSite" id="PDA_v2.g1959.t1">
    <property type="protein sequence ID" value="PDA_v2.g1959.t1"/>
    <property type="gene ID" value="PDA_v2.g1959"/>
</dbReference>
<evidence type="ECO:0000313" key="2">
    <source>
        <dbReference type="Proteomes" id="UP000887578"/>
    </source>
</evidence>
<dbReference type="InterPro" id="IPR000210">
    <property type="entry name" value="BTB/POZ_dom"/>
</dbReference>
<reference evidence="3" key="1">
    <citation type="submission" date="2022-11" db="UniProtKB">
        <authorList>
            <consortium name="WormBaseParasite"/>
        </authorList>
    </citation>
    <scope>IDENTIFICATION</scope>
</reference>